<proteinExistence type="predicted"/>
<keyword evidence="2" id="KW-1133">Transmembrane helix</keyword>
<dbReference type="OrthoDB" id="1938687at2759"/>
<feature type="region of interest" description="Disordered" evidence="1">
    <location>
        <begin position="333"/>
        <end position="368"/>
    </location>
</feature>
<feature type="transmembrane region" description="Helical" evidence="2">
    <location>
        <begin position="216"/>
        <end position="235"/>
    </location>
</feature>
<dbReference type="AlphaFoldDB" id="A0A8K0IB10"/>
<accession>A0A8K0IB10</accession>
<feature type="region of interest" description="Disordered" evidence="1">
    <location>
        <begin position="683"/>
        <end position="720"/>
    </location>
</feature>
<feature type="compositionally biased region" description="Basic and acidic residues" evidence="1">
    <location>
        <begin position="690"/>
        <end position="700"/>
    </location>
</feature>
<gene>
    <name evidence="3" type="ORF">COCNU_06G004540</name>
</gene>
<dbReference type="PANTHER" id="PTHR34775">
    <property type="entry name" value="TRANSMEMBRANE PROTEIN"/>
    <property type="match status" value="1"/>
</dbReference>
<evidence type="ECO:0000256" key="1">
    <source>
        <dbReference type="SAM" id="MobiDB-lite"/>
    </source>
</evidence>
<feature type="region of interest" description="Disordered" evidence="1">
    <location>
        <begin position="1"/>
        <end position="42"/>
    </location>
</feature>
<evidence type="ECO:0000256" key="2">
    <source>
        <dbReference type="SAM" id="Phobius"/>
    </source>
</evidence>
<dbReference type="Proteomes" id="UP000797356">
    <property type="component" value="Chromosome 6"/>
</dbReference>
<evidence type="ECO:0000313" key="3">
    <source>
        <dbReference type="EMBL" id="KAG1346625.1"/>
    </source>
</evidence>
<feature type="transmembrane region" description="Helical" evidence="2">
    <location>
        <begin position="526"/>
        <end position="546"/>
    </location>
</feature>
<comment type="caution">
    <text evidence="3">The sequence shown here is derived from an EMBL/GenBank/DDBJ whole genome shotgun (WGS) entry which is preliminary data.</text>
</comment>
<feature type="region of interest" description="Disordered" evidence="1">
    <location>
        <begin position="143"/>
        <end position="201"/>
    </location>
</feature>
<keyword evidence="4" id="KW-1185">Reference proteome</keyword>
<protein>
    <submittedName>
        <fullName evidence="3">Uncharacterized protein</fullName>
    </submittedName>
</protein>
<feature type="compositionally biased region" description="Basic residues" evidence="1">
    <location>
        <begin position="709"/>
        <end position="720"/>
    </location>
</feature>
<dbReference type="PANTHER" id="PTHR34775:SF6">
    <property type="entry name" value="TRANSMEMBRANE PROTEIN"/>
    <property type="match status" value="1"/>
</dbReference>
<keyword evidence="2" id="KW-0812">Transmembrane</keyword>
<reference evidence="3" key="1">
    <citation type="journal article" date="2017" name="Gigascience">
        <title>The genome draft of coconut (Cocos nucifera).</title>
        <authorList>
            <person name="Xiao Y."/>
            <person name="Xu P."/>
            <person name="Fan H."/>
            <person name="Baudouin L."/>
            <person name="Xia W."/>
            <person name="Bocs S."/>
            <person name="Xu J."/>
            <person name="Li Q."/>
            <person name="Guo A."/>
            <person name="Zhou L."/>
            <person name="Li J."/>
            <person name="Wu Y."/>
            <person name="Ma Z."/>
            <person name="Armero A."/>
            <person name="Issali A.E."/>
            <person name="Liu N."/>
            <person name="Peng M."/>
            <person name="Yang Y."/>
        </authorList>
    </citation>
    <scope>NUCLEOTIDE SEQUENCE</scope>
    <source>
        <tissue evidence="3">Spear leaf of Hainan Tall coconut</tissue>
    </source>
</reference>
<feature type="region of interest" description="Disordered" evidence="1">
    <location>
        <begin position="573"/>
        <end position="604"/>
    </location>
</feature>
<feature type="compositionally biased region" description="Acidic residues" evidence="1">
    <location>
        <begin position="184"/>
        <end position="201"/>
    </location>
</feature>
<evidence type="ECO:0000313" key="4">
    <source>
        <dbReference type="Proteomes" id="UP000797356"/>
    </source>
</evidence>
<dbReference type="EMBL" id="CM017877">
    <property type="protein sequence ID" value="KAG1346625.1"/>
    <property type="molecule type" value="Genomic_DNA"/>
</dbReference>
<sequence>MEFTQDADENGGHFHKIIGPRSPNPAKGIKISNPSTTPAISKKKILAEKNDSPFSDPRDLYHDITPQENAMVVSGHPGAHSRVMPLCSKVSNSGDQNAINPDCSQAPYDPLINYTSPRPEFLRYNPNRRQEILQRIEGEMKIEEEGSGAEWSSSSDSKKTDAEESSSVSSTPLKASFQDKEVQETEEVVSDAEDDDTEEEEEVEVMPWYYKIAWRLLLLLGVLLPLFFHISYMNYASVVPSLEEYGGLEENYQMIRDGGPDQRAHNLNRFPGNFWGILMGLSNVCFNIHSRELTCAFDGFKREVPEEEDLEEGTSIIYLRSLIEDEKLNEKRPTLEDAARKDASEEKKSFDGTELITERERDASHENRTLGGVDLVAEKTSEEVVSSNEIEQEAYIEGNTEALKDAGREKVEILGVESMEVHNIAQLLKESSQVAETESVAIDSSFGQDALDVCGSFEPKQDPGREAQVMGNSDFDECLHIPRSKIAEGISSNNQKLEESEVSSNSDIELKWDSIYLFASKCVLQLLYFLTCMSTIIVFGGFLKYLKFHKTSAPESRIPPALKRASELALEKNKSAKEEVEDKDGDSDVHQMPLTHLNDEQMKSNGVQPPTVELLAEFSVVEGTIRGKGSGQKVRRSAEELQFFQSQRKISVKKNLPSSANKVYPSPFESSLAAESISTRYSPVRKLQKKKDAEDREEVVKQVTTPLRRSSRLRSRVTSP</sequence>
<keyword evidence="2" id="KW-0472">Membrane</keyword>
<reference evidence="3" key="2">
    <citation type="submission" date="2019-07" db="EMBL/GenBank/DDBJ databases">
        <authorList>
            <person name="Yang Y."/>
            <person name="Bocs S."/>
            <person name="Baudouin L."/>
        </authorList>
    </citation>
    <scope>NUCLEOTIDE SEQUENCE</scope>
    <source>
        <tissue evidence="3">Spear leaf of Hainan Tall coconut</tissue>
    </source>
</reference>
<organism evidence="3 4">
    <name type="scientific">Cocos nucifera</name>
    <name type="common">Coconut palm</name>
    <dbReference type="NCBI Taxonomy" id="13894"/>
    <lineage>
        <taxon>Eukaryota</taxon>
        <taxon>Viridiplantae</taxon>
        <taxon>Streptophyta</taxon>
        <taxon>Embryophyta</taxon>
        <taxon>Tracheophyta</taxon>
        <taxon>Spermatophyta</taxon>
        <taxon>Magnoliopsida</taxon>
        <taxon>Liliopsida</taxon>
        <taxon>Arecaceae</taxon>
        <taxon>Arecoideae</taxon>
        <taxon>Cocoseae</taxon>
        <taxon>Attaleinae</taxon>
        <taxon>Cocos</taxon>
    </lineage>
</organism>
<name>A0A8K0IB10_COCNU</name>